<evidence type="ECO:0000256" key="3">
    <source>
        <dbReference type="ARBA" id="ARBA00022692"/>
    </source>
</evidence>
<evidence type="ECO:0000256" key="11">
    <source>
        <dbReference type="SAM" id="SignalP"/>
    </source>
</evidence>
<dbReference type="InterPro" id="IPR046959">
    <property type="entry name" value="PRK1-6/SRF4-like"/>
</dbReference>
<proteinExistence type="predicted"/>
<evidence type="ECO:0000313" key="14">
    <source>
        <dbReference type="Proteomes" id="UP001281410"/>
    </source>
</evidence>
<dbReference type="GO" id="GO:0004672">
    <property type="term" value="F:protein kinase activity"/>
    <property type="evidence" value="ECO:0007669"/>
    <property type="project" value="InterPro"/>
</dbReference>
<evidence type="ECO:0000256" key="10">
    <source>
        <dbReference type="SAM" id="Phobius"/>
    </source>
</evidence>
<gene>
    <name evidence="13" type="ORF">Dsin_027627</name>
</gene>
<accession>A0AAE0DTR8</accession>
<keyword evidence="7 10" id="KW-0472">Membrane</keyword>
<comment type="subcellular location">
    <subcellularLocation>
        <location evidence="1">Membrane</location>
    </subcellularLocation>
</comment>
<protein>
    <recommendedName>
        <fullName evidence="12">Protein kinase domain-containing protein</fullName>
    </recommendedName>
</protein>
<dbReference type="InterPro" id="IPR001611">
    <property type="entry name" value="Leu-rich_rpt"/>
</dbReference>
<comment type="caution">
    <text evidence="13">The sequence shown here is derived from an EMBL/GenBank/DDBJ whole genome shotgun (WGS) entry which is preliminary data.</text>
</comment>
<dbReference type="SUPFAM" id="SSF56112">
    <property type="entry name" value="Protein kinase-like (PK-like)"/>
    <property type="match status" value="1"/>
</dbReference>
<dbReference type="GO" id="GO:0005524">
    <property type="term" value="F:ATP binding"/>
    <property type="evidence" value="ECO:0007669"/>
    <property type="project" value="InterPro"/>
</dbReference>
<dbReference type="FunFam" id="3.30.200.20:FF:000125">
    <property type="entry name" value="Protein STRUBBELIG-RECEPTOR FAMILY 8"/>
    <property type="match status" value="1"/>
</dbReference>
<reference evidence="13" key="1">
    <citation type="journal article" date="2023" name="Plant J.">
        <title>Genome sequences and population genomics provide insights into the demographic history, inbreeding, and mutation load of two 'living fossil' tree species of Dipteronia.</title>
        <authorList>
            <person name="Feng Y."/>
            <person name="Comes H.P."/>
            <person name="Chen J."/>
            <person name="Zhu S."/>
            <person name="Lu R."/>
            <person name="Zhang X."/>
            <person name="Li P."/>
            <person name="Qiu J."/>
            <person name="Olsen K.M."/>
            <person name="Qiu Y."/>
        </authorList>
    </citation>
    <scope>NUCLEOTIDE SEQUENCE</scope>
    <source>
        <strain evidence="13">NBL</strain>
    </source>
</reference>
<feature type="domain" description="Protein kinase" evidence="12">
    <location>
        <begin position="442"/>
        <end position="723"/>
    </location>
</feature>
<dbReference type="EMBL" id="JANJYJ010000009">
    <property type="protein sequence ID" value="KAK3188066.1"/>
    <property type="molecule type" value="Genomic_DNA"/>
</dbReference>
<dbReference type="PROSITE" id="PS50011">
    <property type="entry name" value="PROTEIN_KINASE_DOM"/>
    <property type="match status" value="1"/>
</dbReference>
<dbReference type="SUPFAM" id="SSF52058">
    <property type="entry name" value="L domain-like"/>
    <property type="match status" value="1"/>
</dbReference>
<dbReference type="Gene3D" id="3.30.200.20">
    <property type="entry name" value="Phosphorylase Kinase, domain 1"/>
    <property type="match status" value="1"/>
</dbReference>
<dbReference type="InterPro" id="IPR011009">
    <property type="entry name" value="Kinase-like_dom_sf"/>
</dbReference>
<keyword evidence="3 10" id="KW-0812">Transmembrane</keyword>
<keyword evidence="14" id="KW-1185">Reference proteome</keyword>
<keyword evidence="4 11" id="KW-0732">Signal</keyword>
<organism evidence="13 14">
    <name type="scientific">Dipteronia sinensis</name>
    <dbReference type="NCBI Taxonomy" id="43782"/>
    <lineage>
        <taxon>Eukaryota</taxon>
        <taxon>Viridiplantae</taxon>
        <taxon>Streptophyta</taxon>
        <taxon>Embryophyta</taxon>
        <taxon>Tracheophyta</taxon>
        <taxon>Spermatophyta</taxon>
        <taxon>Magnoliopsida</taxon>
        <taxon>eudicotyledons</taxon>
        <taxon>Gunneridae</taxon>
        <taxon>Pentapetalae</taxon>
        <taxon>rosids</taxon>
        <taxon>malvids</taxon>
        <taxon>Sapindales</taxon>
        <taxon>Sapindaceae</taxon>
        <taxon>Hippocastanoideae</taxon>
        <taxon>Acereae</taxon>
        <taxon>Dipteronia</taxon>
    </lineage>
</organism>
<keyword evidence="6 10" id="KW-1133">Transmembrane helix</keyword>
<feature type="region of interest" description="Disordered" evidence="9">
    <location>
        <begin position="249"/>
        <end position="287"/>
    </location>
</feature>
<evidence type="ECO:0000256" key="8">
    <source>
        <dbReference type="ARBA" id="ARBA00023170"/>
    </source>
</evidence>
<evidence type="ECO:0000256" key="4">
    <source>
        <dbReference type="ARBA" id="ARBA00022729"/>
    </source>
</evidence>
<sequence>MGSANCGIFVGWVVVVVVALAAPFCAGVTDPRDVVAINSLYVALGIPPLDKWMPVGGDPCGDQWKGVLCVFSNVTEIILKGMNLGGNLGDSLGNLKSVIHIDFSNNHIGGPIPSNLPVTIRNFSLAGNQFTGNIPEALSSLTQLLELELNNNLLRGGIPDSFQQLTGLINLDMSANNLTGQLPPSTANLAALKTLHLQNNELSGFLNVLQDLHLNDLNIENNLFSGPIPAKLLEIPNFRKDGNPFNTTIILSPPAALPPSPAEAPSSGEEPKNRTDGPSAIDIPNSKSSTARKFSTTTMVIWVAVTGALILFALGVCLFMWRCCKCRQKSRDAEMDNVETSNDSKASIQPSSRLEKVPMEPIVKAQNGYGLDGRRMVTTPVPQDEQLPPPPLPFPHVQKKVMVKPLAAPAEVATKSHTSMNLNSSSVSVFTIASLQQYTNSFSEDNFIGQGMLGSVYRAELPDGKLLAVKKLSTTALRQQSDEEFLELVSRISELRHANIVELVGYCNEHQQHLLVYEYCANGTLHDLLHVDEESHKNFSWNMRIRVALGASRALQYLHDGCEPPIVHRNFKSANILLDEKLAVHVSDCGLSPLLSSGSTSELSGRLLTAHGYSAPEFESGSYTCQSDVYSLGVVMLEILTGRKSFDRSRPRGEHSLVRWAIPQLHDIDALSRMVDPSLNGAYPVKSLSRFADIISRCVQVIYFNIPSIFQLCLASLCYVPFWNIILEYF</sequence>
<feature type="signal peptide" evidence="11">
    <location>
        <begin position="1"/>
        <end position="21"/>
    </location>
</feature>
<dbReference type="FunFam" id="3.80.10.10:FF:000062">
    <property type="entry name" value="protein STRUBBELIG-RECEPTOR FAMILY 3"/>
    <property type="match status" value="1"/>
</dbReference>
<evidence type="ECO:0000256" key="5">
    <source>
        <dbReference type="ARBA" id="ARBA00022737"/>
    </source>
</evidence>
<dbReference type="Gene3D" id="1.10.510.10">
    <property type="entry name" value="Transferase(Phosphotransferase) domain 1"/>
    <property type="match status" value="1"/>
</dbReference>
<feature type="transmembrane region" description="Helical" evidence="10">
    <location>
        <begin position="299"/>
        <end position="321"/>
    </location>
</feature>
<evidence type="ECO:0000256" key="7">
    <source>
        <dbReference type="ARBA" id="ARBA00023136"/>
    </source>
</evidence>
<dbReference type="Gene3D" id="3.80.10.10">
    <property type="entry name" value="Ribonuclease Inhibitor"/>
    <property type="match status" value="2"/>
</dbReference>
<evidence type="ECO:0000256" key="1">
    <source>
        <dbReference type="ARBA" id="ARBA00004370"/>
    </source>
</evidence>
<keyword evidence="2" id="KW-0433">Leucine-rich repeat</keyword>
<keyword evidence="8" id="KW-0675">Receptor</keyword>
<evidence type="ECO:0000256" key="9">
    <source>
        <dbReference type="SAM" id="MobiDB-lite"/>
    </source>
</evidence>
<dbReference type="Pfam" id="PF07714">
    <property type="entry name" value="PK_Tyr_Ser-Thr"/>
    <property type="match status" value="1"/>
</dbReference>
<evidence type="ECO:0000313" key="13">
    <source>
        <dbReference type="EMBL" id="KAK3188066.1"/>
    </source>
</evidence>
<keyword evidence="5" id="KW-0677">Repeat</keyword>
<dbReference type="InterPro" id="IPR032675">
    <property type="entry name" value="LRR_dom_sf"/>
</dbReference>
<evidence type="ECO:0000256" key="6">
    <source>
        <dbReference type="ARBA" id="ARBA00022989"/>
    </source>
</evidence>
<dbReference type="InterPro" id="IPR001245">
    <property type="entry name" value="Ser-Thr/Tyr_kinase_cat_dom"/>
</dbReference>
<dbReference type="PANTHER" id="PTHR48007:SF22">
    <property type="entry name" value="PROTEIN STRUBBELIG-RECEPTOR FAMILY 3-LIKE ISOFORM X1"/>
    <property type="match status" value="1"/>
</dbReference>
<name>A0AAE0DTR8_9ROSI</name>
<feature type="chain" id="PRO_5042157887" description="Protein kinase domain-containing protein" evidence="11">
    <location>
        <begin position="22"/>
        <end position="730"/>
    </location>
</feature>
<evidence type="ECO:0000256" key="2">
    <source>
        <dbReference type="ARBA" id="ARBA00022614"/>
    </source>
</evidence>
<dbReference type="InterPro" id="IPR000719">
    <property type="entry name" value="Prot_kinase_dom"/>
</dbReference>
<dbReference type="GO" id="GO:0016020">
    <property type="term" value="C:membrane"/>
    <property type="evidence" value="ECO:0007669"/>
    <property type="project" value="UniProtKB-SubCell"/>
</dbReference>
<dbReference type="FunFam" id="1.10.510.10:FF:000095">
    <property type="entry name" value="protein STRUBBELIG-RECEPTOR FAMILY 8"/>
    <property type="match status" value="1"/>
</dbReference>
<evidence type="ECO:0000259" key="12">
    <source>
        <dbReference type="PROSITE" id="PS50011"/>
    </source>
</evidence>
<dbReference type="AlphaFoldDB" id="A0AAE0DTR8"/>
<dbReference type="PANTHER" id="PTHR48007">
    <property type="entry name" value="LEUCINE-RICH REPEAT RECEPTOR-LIKE PROTEIN KINASE PXC1"/>
    <property type="match status" value="1"/>
</dbReference>
<dbReference type="Pfam" id="PF00560">
    <property type="entry name" value="LRR_1"/>
    <property type="match status" value="3"/>
</dbReference>
<dbReference type="Proteomes" id="UP001281410">
    <property type="component" value="Unassembled WGS sequence"/>
</dbReference>